<reference evidence="2 3" key="1">
    <citation type="submission" date="2018-02" db="EMBL/GenBank/DDBJ databases">
        <title>The genomes of Aspergillus section Nigri reveals drivers in fungal speciation.</title>
        <authorList>
            <consortium name="DOE Joint Genome Institute"/>
            <person name="Vesth T.C."/>
            <person name="Nybo J."/>
            <person name="Theobald S."/>
            <person name="Brandl J."/>
            <person name="Frisvad J.C."/>
            <person name="Nielsen K.F."/>
            <person name="Lyhne E.K."/>
            <person name="Kogle M.E."/>
            <person name="Kuo A."/>
            <person name="Riley R."/>
            <person name="Clum A."/>
            <person name="Nolan M."/>
            <person name="Lipzen A."/>
            <person name="Salamov A."/>
            <person name="Henrissat B."/>
            <person name="Wiebenga A."/>
            <person name="De vries R.P."/>
            <person name="Grigoriev I.V."/>
            <person name="Mortensen U.H."/>
            <person name="Andersen M.R."/>
            <person name="Baker S.E."/>
        </authorList>
    </citation>
    <scope>NUCLEOTIDE SEQUENCE [LARGE SCALE GENOMIC DNA]</scope>
    <source>
        <strain evidence="2 3">CBS 101889</strain>
    </source>
</reference>
<feature type="domain" description="Methyltransferase" evidence="1">
    <location>
        <begin position="61"/>
        <end position="176"/>
    </location>
</feature>
<dbReference type="GeneID" id="37203594"/>
<dbReference type="GO" id="GO:0032259">
    <property type="term" value="P:methylation"/>
    <property type="evidence" value="ECO:0007669"/>
    <property type="project" value="UniProtKB-KW"/>
</dbReference>
<dbReference type="CDD" id="cd02440">
    <property type="entry name" value="AdoMet_MTases"/>
    <property type="match status" value="1"/>
</dbReference>
<keyword evidence="2" id="KW-0808">Transferase</keyword>
<dbReference type="InterPro" id="IPR041698">
    <property type="entry name" value="Methyltransf_25"/>
</dbReference>
<organism evidence="2 3">
    <name type="scientific">Aspergillus homomorphus (strain CBS 101889)</name>
    <dbReference type="NCBI Taxonomy" id="1450537"/>
    <lineage>
        <taxon>Eukaryota</taxon>
        <taxon>Fungi</taxon>
        <taxon>Dikarya</taxon>
        <taxon>Ascomycota</taxon>
        <taxon>Pezizomycotina</taxon>
        <taxon>Eurotiomycetes</taxon>
        <taxon>Eurotiomycetidae</taxon>
        <taxon>Eurotiales</taxon>
        <taxon>Aspergillaceae</taxon>
        <taxon>Aspergillus</taxon>
        <taxon>Aspergillus subgen. Circumdati</taxon>
    </lineage>
</organism>
<evidence type="ECO:0000313" key="3">
    <source>
        <dbReference type="Proteomes" id="UP000248961"/>
    </source>
</evidence>
<name>A0A395HPU3_ASPHC</name>
<evidence type="ECO:0000313" key="2">
    <source>
        <dbReference type="EMBL" id="RAL08878.1"/>
    </source>
</evidence>
<dbReference type="OrthoDB" id="5339271at2759"/>
<dbReference type="EMBL" id="KZ824309">
    <property type="protein sequence ID" value="RAL08878.1"/>
    <property type="molecule type" value="Genomic_DNA"/>
</dbReference>
<accession>A0A395HPU3</accession>
<keyword evidence="2" id="KW-0489">Methyltransferase</keyword>
<dbReference type="PANTHER" id="PTHR43591:SF24">
    <property type="entry name" value="2-METHOXY-6-POLYPRENYL-1,4-BENZOQUINOL METHYLASE, MITOCHONDRIAL"/>
    <property type="match status" value="1"/>
</dbReference>
<dbReference type="Gene3D" id="3.40.50.150">
    <property type="entry name" value="Vaccinia Virus protein VP39"/>
    <property type="match status" value="1"/>
</dbReference>
<protein>
    <submittedName>
        <fullName evidence="2">S-adenosyl-L-methionine-dependent methyltransferase</fullName>
    </submittedName>
</protein>
<dbReference type="GO" id="GO:0008168">
    <property type="term" value="F:methyltransferase activity"/>
    <property type="evidence" value="ECO:0007669"/>
    <property type="project" value="UniProtKB-KW"/>
</dbReference>
<dbReference type="VEuPathDB" id="FungiDB:BO97DRAFT_459804"/>
<dbReference type="PANTHER" id="PTHR43591">
    <property type="entry name" value="METHYLTRANSFERASE"/>
    <property type="match status" value="1"/>
</dbReference>
<dbReference type="Proteomes" id="UP000248961">
    <property type="component" value="Unassembled WGS sequence"/>
</dbReference>
<evidence type="ECO:0000259" key="1">
    <source>
        <dbReference type="Pfam" id="PF13649"/>
    </source>
</evidence>
<dbReference type="RefSeq" id="XP_025548032.1">
    <property type="nucleotide sequence ID" value="XM_025699305.1"/>
</dbReference>
<proteinExistence type="predicted"/>
<dbReference type="AlphaFoldDB" id="A0A395HPU3"/>
<keyword evidence="3" id="KW-1185">Reference proteome</keyword>
<dbReference type="Pfam" id="PF13649">
    <property type="entry name" value="Methyltransf_25"/>
    <property type="match status" value="1"/>
</dbReference>
<dbReference type="SUPFAM" id="SSF53335">
    <property type="entry name" value="S-adenosyl-L-methionine-dependent methyltransferases"/>
    <property type="match status" value="1"/>
</dbReference>
<gene>
    <name evidence="2" type="ORF">BO97DRAFT_459804</name>
</gene>
<dbReference type="InterPro" id="IPR029063">
    <property type="entry name" value="SAM-dependent_MTases_sf"/>
</dbReference>
<sequence length="294" mass="32740">MTVSTPTSEVATRQSTCYNSPYLAEYYDSWIWDRGDLQYFSRILQEQLAKSSLPAHTPFCILDVGTGTGRVLRHLSTTLPQGLSKPINLVGLEIEPHMLDRARRLQSEIKSQPEVVISWVQGSAFELSAAPPFSSSSATSSKVDILLFPFGSLAHFTEPGQAERFFTEVAKVLRPGTGRAYIPLLHKLLIDDGDITELAEQALYPAATVTSKEYPGVTYYEKPLRHGVEGNQVHHTRFIEVVKDGDVVERNVDDLVLKLWKTKEVCALAMQAGLVKVEQEAVDDEIFFVFQLPG</sequence>